<gene>
    <name evidence="2" type="ORF">M407DRAFT_23129</name>
</gene>
<dbReference type="AlphaFoldDB" id="A0A0C3QK11"/>
<dbReference type="OrthoDB" id="3208495at2759"/>
<evidence type="ECO:0000313" key="3">
    <source>
        <dbReference type="Proteomes" id="UP000054248"/>
    </source>
</evidence>
<organism evidence="2 3">
    <name type="scientific">Tulasnella calospora MUT 4182</name>
    <dbReference type="NCBI Taxonomy" id="1051891"/>
    <lineage>
        <taxon>Eukaryota</taxon>
        <taxon>Fungi</taxon>
        <taxon>Dikarya</taxon>
        <taxon>Basidiomycota</taxon>
        <taxon>Agaricomycotina</taxon>
        <taxon>Agaricomycetes</taxon>
        <taxon>Cantharellales</taxon>
        <taxon>Tulasnellaceae</taxon>
        <taxon>Tulasnella</taxon>
    </lineage>
</organism>
<name>A0A0C3QK11_9AGAM</name>
<feature type="compositionally biased region" description="Acidic residues" evidence="1">
    <location>
        <begin position="842"/>
        <end position="855"/>
    </location>
</feature>
<evidence type="ECO:0000256" key="1">
    <source>
        <dbReference type="SAM" id="MobiDB-lite"/>
    </source>
</evidence>
<feature type="region of interest" description="Disordered" evidence="1">
    <location>
        <begin position="424"/>
        <end position="455"/>
    </location>
</feature>
<dbReference type="EMBL" id="KN823006">
    <property type="protein sequence ID" value="KIO27586.1"/>
    <property type="molecule type" value="Genomic_DNA"/>
</dbReference>
<accession>A0A0C3QK11</accession>
<keyword evidence="3" id="KW-1185">Reference proteome</keyword>
<reference evidence="2 3" key="1">
    <citation type="submission" date="2014-04" db="EMBL/GenBank/DDBJ databases">
        <authorList>
            <consortium name="DOE Joint Genome Institute"/>
            <person name="Kuo A."/>
            <person name="Girlanda M."/>
            <person name="Perotto S."/>
            <person name="Kohler A."/>
            <person name="Nagy L.G."/>
            <person name="Floudas D."/>
            <person name="Copeland A."/>
            <person name="Barry K.W."/>
            <person name="Cichocki N."/>
            <person name="Veneault-Fourrey C."/>
            <person name="LaButti K."/>
            <person name="Lindquist E.A."/>
            <person name="Lipzen A."/>
            <person name="Lundell T."/>
            <person name="Morin E."/>
            <person name="Murat C."/>
            <person name="Sun H."/>
            <person name="Tunlid A."/>
            <person name="Henrissat B."/>
            <person name="Grigoriev I.V."/>
            <person name="Hibbett D.S."/>
            <person name="Martin F."/>
            <person name="Nordberg H.P."/>
            <person name="Cantor M.N."/>
            <person name="Hua S.X."/>
        </authorList>
    </citation>
    <scope>NUCLEOTIDE SEQUENCE [LARGE SCALE GENOMIC DNA]</scope>
    <source>
        <strain evidence="2 3">MUT 4182</strain>
    </source>
</reference>
<proteinExistence type="predicted"/>
<dbReference type="InterPro" id="IPR041078">
    <property type="entry name" value="Plavaka"/>
</dbReference>
<protein>
    <submittedName>
        <fullName evidence="2">Uncharacterized protein</fullName>
    </submittedName>
</protein>
<dbReference type="Proteomes" id="UP000054248">
    <property type="component" value="Unassembled WGS sequence"/>
</dbReference>
<dbReference type="HOGENOM" id="CLU_002498_0_1_1"/>
<dbReference type="Pfam" id="PF18759">
    <property type="entry name" value="Plavaka"/>
    <property type="match status" value="1"/>
</dbReference>
<feature type="compositionally biased region" description="Basic and acidic residues" evidence="1">
    <location>
        <begin position="424"/>
        <end position="433"/>
    </location>
</feature>
<feature type="region of interest" description="Disordered" evidence="1">
    <location>
        <begin position="837"/>
        <end position="887"/>
    </location>
</feature>
<dbReference type="STRING" id="1051891.A0A0C3QK11"/>
<reference evidence="3" key="2">
    <citation type="submission" date="2015-01" db="EMBL/GenBank/DDBJ databases">
        <title>Evolutionary Origins and Diversification of the Mycorrhizal Mutualists.</title>
        <authorList>
            <consortium name="DOE Joint Genome Institute"/>
            <consortium name="Mycorrhizal Genomics Consortium"/>
            <person name="Kohler A."/>
            <person name="Kuo A."/>
            <person name="Nagy L.G."/>
            <person name="Floudas D."/>
            <person name="Copeland A."/>
            <person name="Barry K.W."/>
            <person name="Cichocki N."/>
            <person name="Veneault-Fourrey C."/>
            <person name="LaButti K."/>
            <person name="Lindquist E.A."/>
            <person name="Lipzen A."/>
            <person name="Lundell T."/>
            <person name="Morin E."/>
            <person name="Murat C."/>
            <person name="Riley R."/>
            <person name="Ohm R."/>
            <person name="Sun H."/>
            <person name="Tunlid A."/>
            <person name="Henrissat B."/>
            <person name="Grigoriev I.V."/>
            <person name="Hibbett D.S."/>
            <person name="Martin F."/>
        </authorList>
    </citation>
    <scope>NUCLEOTIDE SEQUENCE [LARGE SCALE GENOMIC DNA]</scope>
    <source>
        <strain evidence="3">MUT 4182</strain>
    </source>
</reference>
<sequence>MPPLDSTGDNPDTRRVHDELYTSDAWIEEQARIDQLSDIPDELPRAIAGLMFWSDATHLTQFGAAKMWPLYLYFGNQSKLLRGKPTAQASHHVAYIPSLPDGFQDFVRTLNKGKSGSSDLLQHCKRELFHEVWHLMMDSEFLHAYRHGIVVRCGDGITRRLFPRIFTYSADYPEKVLIAAIRNLGNCPCPLCLVHRDDIYLLGTVQDQETRSGHPRMDDADHQRRVQLARDIIYKQGYAPGNEHGELFLKEDSSVATKNAFSVQLAHTFEFNYFVMLVVDLLHEFELGVWKAVFIHLVRLLHTLGPTVVDRFNERFRKIGNFGRATIRSFAFMNVTDMKNWAARTYEDCLQCCFACFEGLLPEPENAAVLRFIYILCLWHGLAKCRQHTDVSLKLLEATTERLGDELRAFEAYTGTFETYEMPKEAAARDRRAAGSARKGKLTSQSKNDGTGRRRKRFSLRTIKIHLLGHYVSTIRRFGTTDSYSTQVGELEHRTVKAFYRRTNKQDYVKQTTRLQQRQKRIQRITENVRKLGVDVGKKMQIINRLESTPLPPTQPALHYQIAETSKHWIHLGSLIQENPNEPALRGFLADLKNHLLGRLHNRPFDGEETDFGFDERDNLIIKDNIIHQHAYLRINYTTYDVRRDQDIINPRIPSRSFVMVPAAAGDHPYWYARVLGIYDLQISPSRKDSAPVKKHFLWVRWLGEDPNHVGGFGLATLHRVGYVPFGSGNEAFGFLDPSVVIRGCHLIPAFRFGLTKDLLPASDFYDDPEAGDFINYYVNQFVDRDMLMRFIGCGVGHMGVVDATFARTAVQQILNIASSSQTAETLEAIQSLPEGRRELAGDEEIQFESDEDDRVSDSEVAGSNGDSEMDVDDDDGDSASLNEYDY</sequence>
<evidence type="ECO:0000313" key="2">
    <source>
        <dbReference type="EMBL" id="KIO27586.1"/>
    </source>
</evidence>
<feature type="compositionally biased region" description="Acidic residues" evidence="1">
    <location>
        <begin position="868"/>
        <end position="878"/>
    </location>
</feature>